<dbReference type="GO" id="GO:0016787">
    <property type="term" value="F:hydrolase activity"/>
    <property type="evidence" value="ECO:0007669"/>
    <property type="project" value="UniProtKB-KW"/>
</dbReference>
<protein>
    <submittedName>
        <fullName evidence="1">Putative hydrolase</fullName>
    </submittedName>
</protein>
<evidence type="ECO:0000313" key="1">
    <source>
        <dbReference type="EMBL" id="AFB83930.1"/>
    </source>
</evidence>
<organism evidence="1 2">
    <name type="scientific">Vibrio phage pVp-1</name>
    <dbReference type="NCBI Taxonomy" id="1150989"/>
    <lineage>
        <taxon>Viruses</taxon>
        <taxon>Duplodnaviria</taxon>
        <taxon>Heunggongvirae</taxon>
        <taxon>Uroviricota</taxon>
        <taxon>Caudoviricetes</taxon>
        <taxon>Demerecviridae</taxon>
        <taxon>Ermolyevavirinae</taxon>
        <taxon>Vipunavirus</taxon>
        <taxon>Vipunavirus pVp1</taxon>
    </lineage>
</organism>
<keyword evidence="1" id="KW-0378">Hydrolase</keyword>
<dbReference type="InterPro" id="IPR027417">
    <property type="entry name" value="P-loop_NTPase"/>
</dbReference>
<dbReference type="Gene3D" id="1.10.238.70">
    <property type="match status" value="1"/>
</dbReference>
<accession>H6WXG4</accession>
<name>H6WXG4_9CAUD</name>
<sequence>MKNKCTAGFARSGKDTFAGFLASELNMDTYALAQPIKDIMCALFGWGEEHRDGSYKEIEMLYSISPETLDAAGIIYNTYGLNYYEEFHDCWGKLVGLFDIMIKEDDLGYCIISPRRAFQLFGTEWGRAIDDDIWLDIAPKENTIITDVRFDNEAKYFKDLGAQVILIERPGFRPVTNGHASEAGVSREFVDIVVTNDKGLKELQESAKAIATGQL</sequence>
<dbReference type="SUPFAM" id="SSF52540">
    <property type="entry name" value="P-loop containing nucleoside triphosphate hydrolases"/>
    <property type="match status" value="1"/>
</dbReference>
<dbReference type="GeneID" id="14013339"/>
<dbReference type="Pfam" id="PF21448">
    <property type="entry name" value="DNMK"/>
    <property type="match status" value="2"/>
</dbReference>
<dbReference type="EMBL" id="JQ340389">
    <property type="protein sequence ID" value="AFB83930.1"/>
    <property type="molecule type" value="Genomic_DNA"/>
</dbReference>
<reference evidence="1 2" key="1">
    <citation type="journal article" date="2012" name="J. Virol.">
        <title>Complete Genome Sequence of a Novel Marine Siphovirus, pVp-1, Infecting Vibrio parahaemolyticus.</title>
        <authorList>
            <person name="Kim J.H."/>
            <person name="Jun J.W."/>
            <person name="Choresca C.H."/>
            <person name="Shin S.P."/>
            <person name="Han J.E."/>
            <person name="Park S.C."/>
        </authorList>
    </citation>
    <scope>NUCLEOTIDE SEQUENCE [LARGE SCALE GENOMIC DNA]</scope>
</reference>
<evidence type="ECO:0000313" key="2">
    <source>
        <dbReference type="Proteomes" id="UP000007520"/>
    </source>
</evidence>
<dbReference type="InterPro" id="IPR023191">
    <property type="entry name" value="DNMP_kinase_N"/>
</dbReference>
<dbReference type="Gene3D" id="3.40.50.300">
    <property type="entry name" value="P-loop containing nucleotide triphosphate hydrolases"/>
    <property type="match status" value="1"/>
</dbReference>
<dbReference type="KEGG" id="vg:14013339"/>
<proteinExistence type="predicted"/>
<dbReference type="InterPro" id="IPR048444">
    <property type="entry name" value="DNMK"/>
</dbReference>
<keyword evidence="2" id="KW-1185">Reference proteome</keyword>
<dbReference type="OrthoDB" id="9152at10239"/>
<gene>
    <name evidence="1" type="ORF">pVp-1_0073</name>
</gene>
<dbReference type="RefSeq" id="YP_007007896.1">
    <property type="nucleotide sequence ID" value="NC_019529.1"/>
</dbReference>
<dbReference type="Proteomes" id="UP000007520">
    <property type="component" value="Segment"/>
</dbReference>